<dbReference type="NCBIfam" id="TIGR00254">
    <property type="entry name" value="GGDEF"/>
    <property type="match status" value="1"/>
</dbReference>
<dbReference type="InterPro" id="IPR043128">
    <property type="entry name" value="Rev_trsase/Diguanyl_cyclase"/>
</dbReference>
<dbReference type="EC" id="2.7.7.65" evidence="2"/>
<organism evidence="2 3">
    <name type="scientific">Psychrosphaera aquimarina</name>
    <dbReference type="NCBI Taxonomy" id="2044854"/>
    <lineage>
        <taxon>Bacteria</taxon>
        <taxon>Pseudomonadati</taxon>
        <taxon>Pseudomonadota</taxon>
        <taxon>Gammaproteobacteria</taxon>
        <taxon>Alteromonadales</taxon>
        <taxon>Pseudoalteromonadaceae</taxon>
        <taxon>Psychrosphaera</taxon>
    </lineage>
</organism>
<dbReference type="EMBL" id="JAWCUA010000010">
    <property type="protein sequence ID" value="MDU0114240.1"/>
    <property type="molecule type" value="Genomic_DNA"/>
</dbReference>
<keyword evidence="2" id="KW-0548">Nucleotidyltransferase</keyword>
<evidence type="ECO:0000259" key="1">
    <source>
        <dbReference type="PROSITE" id="PS50887"/>
    </source>
</evidence>
<gene>
    <name evidence="2" type="ORF">RT723_14825</name>
</gene>
<name>A0ABU3R3K8_9GAMM</name>
<reference evidence="2 3" key="1">
    <citation type="submission" date="2023-10" db="EMBL/GenBank/DDBJ databases">
        <title>Psychrosphaera aquimaarina strain SW33 isolated from seawater.</title>
        <authorList>
            <person name="Bayburt H."/>
            <person name="Kim J.M."/>
            <person name="Choi B.J."/>
            <person name="Jeon C.O."/>
        </authorList>
    </citation>
    <scope>NUCLEOTIDE SEQUENCE [LARGE SCALE GENOMIC DNA]</scope>
    <source>
        <strain evidence="2 3">KCTC 52743</strain>
    </source>
</reference>
<dbReference type="SUPFAM" id="SSF55073">
    <property type="entry name" value="Nucleotide cyclase"/>
    <property type="match status" value="1"/>
</dbReference>
<protein>
    <submittedName>
        <fullName evidence="2">Diguanylate cyclase</fullName>
        <ecNumber evidence="2">2.7.7.65</ecNumber>
    </submittedName>
</protein>
<dbReference type="PROSITE" id="PS50887">
    <property type="entry name" value="GGDEF"/>
    <property type="match status" value="1"/>
</dbReference>
<dbReference type="SMART" id="SM00267">
    <property type="entry name" value="GGDEF"/>
    <property type="match status" value="1"/>
</dbReference>
<dbReference type="Proteomes" id="UP001257914">
    <property type="component" value="Unassembled WGS sequence"/>
</dbReference>
<dbReference type="RefSeq" id="WP_315947860.1">
    <property type="nucleotide sequence ID" value="NZ_JAWCUA010000010.1"/>
</dbReference>
<dbReference type="Gene3D" id="3.30.70.270">
    <property type="match status" value="1"/>
</dbReference>
<proteinExistence type="predicted"/>
<dbReference type="Pfam" id="PF00990">
    <property type="entry name" value="GGDEF"/>
    <property type="match status" value="1"/>
</dbReference>
<dbReference type="InterPro" id="IPR029787">
    <property type="entry name" value="Nucleotide_cyclase"/>
</dbReference>
<evidence type="ECO:0000313" key="2">
    <source>
        <dbReference type="EMBL" id="MDU0114240.1"/>
    </source>
</evidence>
<accession>A0ABU3R3K8</accession>
<feature type="domain" description="GGDEF" evidence="1">
    <location>
        <begin position="39"/>
        <end position="165"/>
    </location>
</feature>
<sequence length="168" mass="19392">MIFDRFSTSFRDSLSGLYSEAYFAEVFQREWHRMLRENDSLSILIVHPHLNIDNPNDQLSFKLISEAIEASTKRSTDIVCRFQSNEIAVGLFNLNEEGTETIVNRIIQSIEPQLSELVSNIDLSIGAINVLPTYQIQINDIFERTEQLANMAELKGKNNYQLEHFQVH</sequence>
<keyword evidence="2" id="KW-0808">Transferase</keyword>
<dbReference type="GO" id="GO:0052621">
    <property type="term" value="F:diguanylate cyclase activity"/>
    <property type="evidence" value="ECO:0007669"/>
    <property type="project" value="UniProtKB-EC"/>
</dbReference>
<evidence type="ECO:0000313" key="3">
    <source>
        <dbReference type="Proteomes" id="UP001257914"/>
    </source>
</evidence>
<comment type="caution">
    <text evidence="2">The sequence shown here is derived from an EMBL/GenBank/DDBJ whole genome shotgun (WGS) entry which is preliminary data.</text>
</comment>
<keyword evidence="3" id="KW-1185">Reference proteome</keyword>
<dbReference type="InterPro" id="IPR000160">
    <property type="entry name" value="GGDEF_dom"/>
</dbReference>